<name>S7Q0R9_GLOTA</name>
<sequence>MADEGQVWLITGTTSGFGRRLVDQLLVRGDRVIATARSLDKLKDLEARPESPVRLRCLQLDVTAAQDVINCTVQDAINDWGRIDVLVNNAGFAMPGLLEEAGAEGAMHQFDTNYFGVVRVTTAVLSHMRERSFGTIVIIGSRSAWKADIPGVGHYAASKAAVHAYGETLAAEVARFNIKVLIVAPGLFRTEGIHTAPPYPGAHIPMYDPVRERVLARFADLRARTREDIGDPEKAMRVLVDVVKGQGKAEGKKWPLFLVIGEDAEEDVRKHGRRMEGLMEEWGSVTRDTGWDTL</sequence>
<dbReference type="OMA" id="WKDVICD"/>
<dbReference type="Gene3D" id="3.40.50.720">
    <property type="entry name" value="NAD(P)-binding Rossmann-like Domain"/>
    <property type="match status" value="1"/>
</dbReference>
<reference evidence="4 5" key="1">
    <citation type="journal article" date="2012" name="Science">
        <title>The Paleozoic origin of enzymatic lignin decomposition reconstructed from 31 fungal genomes.</title>
        <authorList>
            <person name="Floudas D."/>
            <person name="Binder M."/>
            <person name="Riley R."/>
            <person name="Barry K."/>
            <person name="Blanchette R.A."/>
            <person name="Henrissat B."/>
            <person name="Martinez A.T."/>
            <person name="Otillar R."/>
            <person name="Spatafora J.W."/>
            <person name="Yadav J.S."/>
            <person name="Aerts A."/>
            <person name="Benoit I."/>
            <person name="Boyd A."/>
            <person name="Carlson A."/>
            <person name="Copeland A."/>
            <person name="Coutinho P.M."/>
            <person name="de Vries R.P."/>
            <person name="Ferreira P."/>
            <person name="Findley K."/>
            <person name="Foster B."/>
            <person name="Gaskell J."/>
            <person name="Glotzer D."/>
            <person name="Gorecki P."/>
            <person name="Heitman J."/>
            <person name="Hesse C."/>
            <person name="Hori C."/>
            <person name="Igarashi K."/>
            <person name="Jurgens J.A."/>
            <person name="Kallen N."/>
            <person name="Kersten P."/>
            <person name="Kohler A."/>
            <person name="Kuees U."/>
            <person name="Kumar T.K.A."/>
            <person name="Kuo A."/>
            <person name="LaButti K."/>
            <person name="Larrondo L.F."/>
            <person name="Lindquist E."/>
            <person name="Ling A."/>
            <person name="Lombard V."/>
            <person name="Lucas S."/>
            <person name="Lundell T."/>
            <person name="Martin R."/>
            <person name="McLaughlin D.J."/>
            <person name="Morgenstern I."/>
            <person name="Morin E."/>
            <person name="Murat C."/>
            <person name="Nagy L.G."/>
            <person name="Nolan M."/>
            <person name="Ohm R.A."/>
            <person name="Patyshakuliyeva A."/>
            <person name="Rokas A."/>
            <person name="Ruiz-Duenas F.J."/>
            <person name="Sabat G."/>
            <person name="Salamov A."/>
            <person name="Samejima M."/>
            <person name="Schmutz J."/>
            <person name="Slot J.C."/>
            <person name="St John F."/>
            <person name="Stenlid J."/>
            <person name="Sun H."/>
            <person name="Sun S."/>
            <person name="Syed K."/>
            <person name="Tsang A."/>
            <person name="Wiebenga A."/>
            <person name="Young D."/>
            <person name="Pisabarro A."/>
            <person name="Eastwood D.C."/>
            <person name="Martin F."/>
            <person name="Cullen D."/>
            <person name="Grigoriev I.V."/>
            <person name="Hibbett D.S."/>
        </authorList>
    </citation>
    <scope>NUCLEOTIDE SEQUENCE [LARGE SCALE GENOMIC DNA]</scope>
    <source>
        <strain evidence="4 5">ATCC 11539</strain>
    </source>
</reference>
<dbReference type="HOGENOM" id="CLU_010194_2_9_1"/>
<dbReference type="PANTHER" id="PTHR43976">
    <property type="entry name" value="SHORT CHAIN DEHYDROGENASE"/>
    <property type="match status" value="1"/>
</dbReference>
<protein>
    <submittedName>
        <fullName evidence="4">NAD P-binding protein</fullName>
    </submittedName>
</protein>
<dbReference type="InterPro" id="IPR002347">
    <property type="entry name" value="SDR_fam"/>
</dbReference>
<evidence type="ECO:0000256" key="3">
    <source>
        <dbReference type="RuleBase" id="RU000363"/>
    </source>
</evidence>
<dbReference type="KEGG" id="gtr:GLOTRDRAFT_94744"/>
<gene>
    <name evidence="4" type="ORF">GLOTRDRAFT_94744</name>
</gene>
<dbReference type="PRINTS" id="PR00080">
    <property type="entry name" value="SDRFAMILY"/>
</dbReference>
<organism evidence="4 5">
    <name type="scientific">Gloeophyllum trabeum (strain ATCC 11539 / FP-39264 / Madison 617)</name>
    <name type="common">Brown rot fungus</name>
    <dbReference type="NCBI Taxonomy" id="670483"/>
    <lineage>
        <taxon>Eukaryota</taxon>
        <taxon>Fungi</taxon>
        <taxon>Dikarya</taxon>
        <taxon>Basidiomycota</taxon>
        <taxon>Agaricomycotina</taxon>
        <taxon>Agaricomycetes</taxon>
        <taxon>Gloeophyllales</taxon>
        <taxon>Gloeophyllaceae</taxon>
        <taxon>Gloeophyllum</taxon>
    </lineage>
</organism>
<dbReference type="Proteomes" id="UP000030669">
    <property type="component" value="Unassembled WGS sequence"/>
</dbReference>
<dbReference type="GeneID" id="19309635"/>
<evidence type="ECO:0000256" key="1">
    <source>
        <dbReference type="ARBA" id="ARBA00006484"/>
    </source>
</evidence>
<keyword evidence="2" id="KW-0560">Oxidoreductase</keyword>
<dbReference type="CDD" id="cd05374">
    <property type="entry name" value="17beta-HSD-like_SDR_c"/>
    <property type="match status" value="1"/>
</dbReference>
<dbReference type="RefSeq" id="XP_007867846.1">
    <property type="nucleotide sequence ID" value="XM_007869655.1"/>
</dbReference>
<dbReference type="OrthoDB" id="1274115at2759"/>
<dbReference type="InterPro" id="IPR051911">
    <property type="entry name" value="SDR_oxidoreductase"/>
</dbReference>
<dbReference type="PANTHER" id="PTHR43976:SF16">
    <property type="entry name" value="SHORT-CHAIN DEHYDROGENASE_REDUCTASE FAMILY PROTEIN"/>
    <property type="match status" value="1"/>
</dbReference>
<keyword evidence="5" id="KW-1185">Reference proteome</keyword>
<dbReference type="AlphaFoldDB" id="S7Q0R9"/>
<evidence type="ECO:0000256" key="2">
    <source>
        <dbReference type="ARBA" id="ARBA00023002"/>
    </source>
</evidence>
<dbReference type="EMBL" id="KB469305">
    <property type="protein sequence ID" value="EPQ53516.1"/>
    <property type="molecule type" value="Genomic_DNA"/>
</dbReference>
<dbReference type="GO" id="GO:0016491">
    <property type="term" value="F:oxidoreductase activity"/>
    <property type="evidence" value="ECO:0007669"/>
    <property type="project" value="UniProtKB-KW"/>
</dbReference>
<dbReference type="Pfam" id="PF00106">
    <property type="entry name" value="adh_short"/>
    <property type="match status" value="1"/>
</dbReference>
<proteinExistence type="inferred from homology"/>
<dbReference type="eggNOG" id="KOG1209">
    <property type="taxonomic scope" value="Eukaryota"/>
</dbReference>
<evidence type="ECO:0000313" key="4">
    <source>
        <dbReference type="EMBL" id="EPQ53516.1"/>
    </source>
</evidence>
<comment type="similarity">
    <text evidence="1 3">Belongs to the short-chain dehydrogenases/reductases (SDR) family.</text>
</comment>
<dbReference type="InterPro" id="IPR036291">
    <property type="entry name" value="NAD(P)-bd_dom_sf"/>
</dbReference>
<accession>S7Q0R9</accession>
<evidence type="ECO:0000313" key="5">
    <source>
        <dbReference type="Proteomes" id="UP000030669"/>
    </source>
</evidence>
<dbReference type="SUPFAM" id="SSF51735">
    <property type="entry name" value="NAD(P)-binding Rossmann-fold domains"/>
    <property type="match status" value="1"/>
</dbReference>
<dbReference type="PRINTS" id="PR00081">
    <property type="entry name" value="GDHRDH"/>
</dbReference>